<keyword evidence="3" id="KW-1185">Reference proteome</keyword>
<dbReference type="Proteomes" id="UP000593765">
    <property type="component" value="Chromosome"/>
</dbReference>
<evidence type="ECO:0000313" key="3">
    <source>
        <dbReference type="Proteomes" id="UP000593765"/>
    </source>
</evidence>
<proteinExistence type="predicted"/>
<evidence type="ECO:0000259" key="1">
    <source>
        <dbReference type="Pfam" id="PF01844"/>
    </source>
</evidence>
<accession>A0A7M2WUK8</accession>
<keyword evidence="2" id="KW-0540">Nuclease</keyword>
<name>A0A7M2WUK8_9BACT</name>
<dbReference type="GO" id="GO:0008270">
    <property type="term" value="F:zinc ion binding"/>
    <property type="evidence" value="ECO:0007669"/>
    <property type="project" value="InterPro"/>
</dbReference>
<dbReference type="EMBL" id="CP063458">
    <property type="protein sequence ID" value="QOV89198.1"/>
    <property type="molecule type" value="Genomic_DNA"/>
</dbReference>
<reference evidence="2 3" key="1">
    <citation type="submission" date="2020-10" db="EMBL/GenBank/DDBJ databases">
        <title>Wide distribution of Phycisphaera-like planctomycetes from WD2101 soil group in peatlands and genome analysis of the first cultivated representative.</title>
        <authorList>
            <person name="Dedysh S.N."/>
            <person name="Beletsky A.V."/>
            <person name="Ivanova A."/>
            <person name="Kulichevskaya I.S."/>
            <person name="Suzina N.E."/>
            <person name="Philippov D.A."/>
            <person name="Rakitin A.L."/>
            <person name="Mardanov A.V."/>
            <person name="Ravin N.V."/>
        </authorList>
    </citation>
    <scope>NUCLEOTIDE SEQUENCE [LARGE SCALE GENOMIC DNA]</scope>
    <source>
        <strain evidence="2 3">M1803</strain>
    </source>
</reference>
<evidence type="ECO:0000313" key="2">
    <source>
        <dbReference type="EMBL" id="QOV89198.1"/>
    </source>
</evidence>
<protein>
    <submittedName>
        <fullName evidence="2">HNH endonuclease</fullName>
    </submittedName>
</protein>
<dbReference type="InterPro" id="IPR002711">
    <property type="entry name" value="HNH"/>
</dbReference>
<organism evidence="2 3">
    <name type="scientific">Humisphaera borealis</name>
    <dbReference type="NCBI Taxonomy" id="2807512"/>
    <lineage>
        <taxon>Bacteria</taxon>
        <taxon>Pseudomonadati</taxon>
        <taxon>Planctomycetota</taxon>
        <taxon>Phycisphaerae</taxon>
        <taxon>Tepidisphaerales</taxon>
        <taxon>Tepidisphaeraceae</taxon>
        <taxon>Humisphaera</taxon>
    </lineage>
</organism>
<dbReference type="KEGG" id="hbs:IPV69_23780"/>
<dbReference type="Gene3D" id="1.10.30.50">
    <property type="match status" value="1"/>
</dbReference>
<dbReference type="CDD" id="cd00085">
    <property type="entry name" value="HNHc"/>
    <property type="match status" value="1"/>
</dbReference>
<dbReference type="GO" id="GO:0003676">
    <property type="term" value="F:nucleic acid binding"/>
    <property type="evidence" value="ECO:0007669"/>
    <property type="project" value="InterPro"/>
</dbReference>
<dbReference type="InterPro" id="IPR003615">
    <property type="entry name" value="HNH_nuc"/>
</dbReference>
<feature type="domain" description="HNH" evidence="1">
    <location>
        <begin position="2"/>
        <end position="35"/>
    </location>
</feature>
<dbReference type="AlphaFoldDB" id="A0A7M2WUK8"/>
<keyword evidence="2" id="KW-0255">Endonuclease</keyword>
<keyword evidence="2" id="KW-0378">Hydrolase</keyword>
<gene>
    <name evidence="2" type="ORF">IPV69_23780</name>
</gene>
<sequence length="110" mass="11934">MFHINHVTPRSRSGATVESNLVLQCPNCSLHKSNKLMATDPLTGAVLPLLHPLQQNWHAHFVLTDEGRCLGITAVGRATVEALAMNADLPRMARFLQVRSGLLAATNPSN</sequence>
<dbReference type="Pfam" id="PF01844">
    <property type="entry name" value="HNH"/>
    <property type="match status" value="1"/>
</dbReference>
<dbReference type="GO" id="GO:0004519">
    <property type="term" value="F:endonuclease activity"/>
    <property type="evidence" value="ECO:0007669"/>
    <property type="project" value="UniProtKB-KW"/>
</dbReference>